<reference evidence="2 3" key="1">
    <citation type="submission" date="2024-04" db="EMBL/GenBank/DDBJ databases">
        <authorList>
            <person name="Waldvogel A.-M."/>
            <person name="Schoenle A."/>
        </authorList>
    </citation>
    <scope>NUCLEOTIDE SEQUENCE [LARGE SCALE GENOMIC DNA]</scope>
</reference>
<dbReference type="EMBL" id="OZ035824">
    <property type="protein sequence ID" value="CAL1591876.1"/>
    <property type="molecule type" value="Genomic_DNA"/>
</dbReference>
<organism evidence="2 3">
    <name type="scientific">Knipowitschia caucasica</name>
    <name type="common">Caucasian dwarf goby</name>
    <name type="synonym">Pomatoschistus caucasicus</name>
    <dbReference type="NCBI Taxonomy" id="637954"/>
    <lineage>
        <taxon>Eukaryota</taxon>
        <taxon>Metazoa</taxon>
        <taxon>Chordata</taxon>
        <taxon>Craniata</taxon>
        <taxon>Vertebrata</taxon>
        <taxon>Euteleostomi</taxon>
        <taxon>Actinopterygii</taxon>
        <taxon>Neopterygii</taxon>
        <taxon>Teleostei</taxon>
        <taxon>Neoteleostei</taxon>
        <taxon>Acanthomorphata</taxon>
        <taxon>Gobiaria</taxon>
        <taxon>Gobiiformes</taxon>
        <taxon>Gobioidei</taxon>
        <taxon>Gobiidae</taxon>
        <taxon>Gobiinae</taxon>
        <taxon>Knipowitschia</taxon>
    </lineage>
</organism>
<dbReference type="AlphaFoldDB" id="A0AAV2KS81"/>
<evidence type="ECO:0000256" key="1">
    <source>
        <dbReference type="SAM" id="MobiDB-lite"/>
    </source>
</evidence>
<proteinExistence type="predicted"/>
<dbReference type="Proteomes" id="UP001497482">
    <property type="component" value="Chromosome 2"/>
</dbReference>
<keyword evidence="3" id="KW-1185">Reference proteome</keyword>
<name>A0AAV2KS81_KNICA</name>
<sequence length="197" mass="21748">MRLPISNLHAHPTTRNRPPKNLPLGPNPPGQVSVLRSSRHPGPSPPTRLTYHPPLPHDPHSNPPLSTVPVFSPIPLSPSPLSHVSHSITQNLSYLPHSSPPFNLLLTHTPNSSSPLHSSQLSSHLSLLPNSSWSICLFLLPSPHPHPSPPPPFSGNYHSLAPYPSEDRDSFSQLPISSFEDAVLYFLLRRFNRLRTL</sequence>
<protein>
    <submittedName>
        <fullName evidence="2">Uncharacterized protein</fullName>
    </submittedName>
</protein>
<accession>A0AAV2KS81</accession>
<evidence type="ECO:0000313" key="3">
    <source>
        <dbReference type="Proteomes" id="UP001497482"/>
    </source>
</evidence>
<gene>
    <name evidence="2" type="ORF">KC01_LOCUS21211</name>
</gene>
<evidence type="ECO:0000313" key="2">
    <source>
        <dbReference type="EMBL" id="CAL1591876.1"/>
    </source>
</evidence>
<feature type="region of interest" description="Disordered" evidence="1">
    <location>
        <begin position="1"/>
        <end position="66"/>
    </location>
</feature>